<gene>
    <name evidence="4" type="ORF">BC351_32450</name>
</gene>
<proteinExistence type="predicted"/>
<evidence type="ECO:0000256" key="2">
    <source>
        <dbReference type="SAM" id="Phobius"/>
    </source>
</evidence>
<keyword evidence="2" id="KW-0812">Transmembrane</keyword>
<dbReference type="Proteomes" id="UP000190626">
    <property type="component" value="Unassembled WGS sequence"/>
</dbReference>
<sequence length="177" mass="20155">MSKKVVSLVILAGFIIIVSYTLINHFSVKPVDYIMLDRYDGNMIDFSLKDIDGQSHAITGNSGKPKLINFWTSWCKYCKKEAEELNKLYSKYSSEIDFVSVNVTMSDNVEDAQKFIKEYQIGFPVLYDDKGTVSSQYRVMGIPTNYFVRKDGTILAVTEDVNFKNADELIKKLIGTE</sequence>
<keyword evidence="2" id="KW-0472">Membrane</keyword>
<dbReference type="PROSITE" id="PS51352">
    <property type="entry name" value="THIOREDOXIN_2"/>
    <property type="match status" value="1"/>
</dbReference>
<dbReference type="PANTHER" id="PTHR42852">
    <property type="entry name" value="THIOL:DISULFIDE INTERCHANGE PROTEIN DSBE"/>
    <property type="match status" value="1"/>
</dbReference>
<dbReference type="GO" id="GO:0016491">
    <property type="term" value="F:oxidoreductase activity"/>
    <property type="evidence" value="ECO:0007669"/>
    <property type="project" value="InterPro"/>
</dbReference>
<dbReference type="InterPro" id="IPR000866">
    <property type="entry name" value="AhpC/TSA"/>
</dbReference>
<feature type="domain" description="Thioredoxin" evidence="3">
    <location>
        <begin position="37"/>
        <end position="177"/>
    </location>
</feature>
<dbReference type="InterPro" id="IPR050553">
    <property type="entry name" value="Thioredoxin_ResA/DsbE_sf"/>
</dbReference>
<accession>A0A1V4HF91</accession>
<dbReference type="GO" id="GO:0016209">
    <property type="term" value="F:antioxidant activity"/>
    <property type="evidence" value="ECO:0007669"/>
    <property type="project" value="InterPro"/>
</dbReference>
<organism evidence="4 5">
    <name type="scientific">Paenibacillus ferrarius</name>
    <dbReference type="NCBI Taxonomy" id="1469647"/>
    <lineage>
        <taxon>Bacteria</taxon>
        <taxon>Bacillati</taxon>
        <taxon>Bacillota</taxon>
        <taxon>Bacilli</taxon>
        <taxon>Bacillales</taxon>
        <taxon>Paenibacillaceae</taxon>
        <taxon>Paenibacillus</taxon>
    </lineage>
</organism>
<dbReference type="PANTHER" id="PTHR42852:SF13">
    <property type="entry name" value="PROTEIN DIPZ"/>
    <property type="match status" value="1"/>
</dbReference>
<dbReference type="OrthoDB" id="25753at2"/>
<name>A0A1V4HF91_9BACL</name>
<dbReference type="InterPro" id="IPR013766">
    <property type="entry name" value="Thioredoxin_domain"/>
</dbReference>
<keyword evidence="5" id="KW-1185">Reference proteome</keyword>
<evidence type="ECO:0000313" key="4">
    <source>
        <dbReference type="EMBL" id="OPH52972.1"/>
    </source>
</evidence>
<dbReference type="CDD" id="cd02966">
    <property type="entry name" value="TlpA_like_family"/>
    <property type="match status" value="1"/>
</dbReference>
<dbReference type="EMBL" id="MBTG01000025">
    <property type="protein sequence ID" value="OPH52972.1"/>
    <property type="molecule type" value="Genomic_DNA"/>
</dbReference>
<dbReference type="Gene3D" id="3.40.30.10">
    <property type="entry name" value="Glutaredoxin"/>
    <property type="match status" value="1"/>
</dbReference>
<protein>
    <recommendedName>
        <fullName evidence="3">Thioredoxin domain-containing protein</fullName>
    </recommendedName>
</protein>
<evidence type="ECO:0000259" key="3">
    <source>
        <dbReference type="PROSITE" id="PS51352"/>
    </source>
</evidence>
<evidence type="ECO:0000313" key="5">
    <source>
        <dbReference type="Proteomes" id="UP000190626"/>
    </source>
</evidence>
<keyword evidence="1" id="KW-1015">Disulfide bond</keyword>
<evidence type="ECO:0000256" key="1">
    <source>
        <dbReference type="ARBA" id="ARBA00023157"/>
    </source>
</evidence>
<dbReference type="RefSeq" id="WP_079416144.1">
    <property type="nucleotide sequence ID" value="NZ_MBTG01000025.1"/>
</dbReference>
<dbReference type="AlphaFoldDB" id="A0A1V4HF91"/>
<dbReference type="Pfam" id="PF00578">
    <property type="entry name" value="AhpC-TSA"/>
    <property type="match status" value="1"/>
</dbReference>
<dbReference type="InterPro" id="IPR036249">
    <property type="entry name" value="Thioredoxin-like_sf"/>
</dbReference>
<reference evidence="5" key="1">
    <citation type="submission" date="2016-07" db="EMBL/GenBank/DDBJ databases">
        <authorList>
            <person name="Florea S."/>
            <person name="Webb J.S."/>
            <person name="Jaromczyk J."/>
            <person name="Schardl C.L."/>
        </authorList>
    </citation>
    <scope>NUCLEOTIDE SEQUENCE [LARGE SCALE GENOMIC DNA]</scope>
    <source>
        <strain evidence="5">CY1</strain>
    </source>
</reference>
<dbReference type="SUPFAM" id="SSF52833">
    <property type="entry name" value="Thioredoxin-like"/>
    <property type="match status" value="1"/>
</dbReference>
<comment type="caution">
    <text evidence="4">The sequence shown here is derived from an EMBL/GenBank/DDBJ whole genome shotgun (WGS) entry which is preliminary data.</text>
</comment>
<dbReference type="STRING" id="1469647.BC351_32450"/>
<keyword evidence="2" id="KW-1133">Transmembrane helix</keyword>
<feature type="transmembrane region" description="Helical" evidence="2">
    <location>
        <begin position="6"/>
        <end position="28"/>
    </location>
</feature>